<comment type="function">
    <text evidence="10">Catalyzes the first step in hexosamine metabolism, converting fructose-6P into glucosamine-6P using glutamine as a nitrogen source.</text>
</comment>
<evidence type="ECO:0000259" key="11">
    <source>
        <dbReference type="PROSITE" id="PS51278"/>
    </source>
</evidence>
<dbReference type="PANTHER" id="PTHR10937">
    <property type="entry name" value="GLUCOSAMINE--FRUCTOSE-6-PHOSPHATE AMINOTRANSFERASE, ISOMERIZING"/>
    <property type="match status" value="1"/>
</dbReference>
<dbReference type="Pfam" id="PF13522">
    <property type="entry name" value="GATase_6"/>
    <property type="match status" value="1"/>
</dbReference>
<dbReference type="Proteomes" id="UP000193675">
    <property type="component" value="Unassembled WGS sequence"/>
</dbReference>
<dbReference type="PANTHER" id="PTHR10937:SF0">
    <property type="entry name" value="GLUTAMINE--FRUCTOSE-6-PHOSPHATE TRANSAMINASE (ISOMERIZING)"/>
    <property type="match status" value="1"/>
</dbReference>
<dbReference type="InterPro" id="IPR047084">
    <property type="entry name" value="GFAT_N"/>
</dbReference>
<dbReference type="InterPro" id="IPR029055">
    <property type="entry name" value="Ntn_hydrolases_N"/>
</dbReference>
<dbReference type="NCBIfam" id="NF001484">
    <property type="entry name" value="PRK00331.1"/>
    <property type="match status" value="1"/>
</dbReference>
<keyword evidence="7 10" id="KW-0808">Transferase</keyword>
<dbReference type="FunFam" id="3.40.50.10490:FF:000001">
    <property type="entry name" value="Glutamine--fructose-6-phosphate aminotransferase [isomerizing]"/>
    <property type="match status" value="1"/>
</dbReference>
<gene>
    <name evidence="10" type="primary">glmS</name>
    <name evidence="13" type="ORF">B7H17_07530</name>
</gene>
<feature type="domain" description="SIS" evidence="12">
    <location>
        <begin position="287"/>
        <end position="427"/>
    </location>
</feature>
<dbReference type="CDD" id="cd05009">
    <property type="entry name" value="SIS_GlmS_GlmD_2"/>
    <property type="match status" value="1"/>
</dbReference>
<comment type="subcellular location">
    <subcellularLocation>
        <location evidence="2 10">Cytoplasm</location>
    </subcellularLocation>
</comment>
<keyword evidence="8" id="KW-0677">Repeat</keyword>
<evidence type="ECO:0000256" key="5">
    <source>
        <dbReference type="ARBA" id="ARBA00022490"/>
    </source>
</evidence>
<dbReference type="GO" id="GO:0046349">
    <property type="term" value="P:amino sugar biosynthetic process"/>
    <property type="evidence" value="ECO:0007669"/>
    <property type="project" value="UniProtKB-ARBA"/>
</dbReference>
<name>A0A1X1A1S6_PSEPU</name>
<feature type="domain" description="SIS" evidence="12">
    <location>
        <begin position="460"/>
        <end position="601"/>
    </location>
</feature>
<evidence type="ECO:0000313" key="14">
    <source>
        <dbReference type="Proteomes" id="UP000193675"/>
    </source>
</evidence>
<dbReference type="GO" id="GO:0097367">
    <property type="term" value="F:carbohydrate derivative binding"/>
    <property type="evidence" value="ECO:0007669"/>
    <property type="project" value="InterPro"/>
</dbReference>
<dbReference type="InterPro" id="IPR005855">
    <property type="entry name" value="GFAT"/>
</dbReference>
<evidence type="ECO:0000313" key="13">
    <source>
        <dbReference type="EMBL" id="ORL65730.1"/>
    </source>
</evidence>
<dbReference type="EC" id="2.6.1.16" evidence="3 10"/>
<dbReference type="InterPro" id="IPR017932">
    <property type="entry name" value="GATase_2_dom"/>
</dbReference>
<evidence type="ECO:0000256" key="4">
    <source>
        <dbReference type="ARBA" id="ARBA00016090"/>
    </source>
</evidence>
<dbReference type="FunFam" id="3.60.20.10:FF:000006">
    <property type="entry name" value="Glutamine--fructose-6-phosphate aminotransferase [isomerizing]"/>
    <property type="match status" value="1"/>
</dbReference>
<dbReference type="GO" id="GO:0006002">
    <property type="term" value="P:fructose 6-phosphate metabolic process"/>
    <property type="evidence" value="ECO:0007669"/>
    <property type="project" value="TreeGrafter"/>
</dbReference>
<dbReference type="RefSeq" id="WP_084855267.1">
    <property type="nucleotide sequence ID" value="NZ_NBWC01000009.1"/>
</dbReference>
<evidence type="ECO:0000256" key="3">
    <source>
        <dbReference type="ARBA" id="ARBA00012916"/>
    </source>
</evidence>
<dbReference type="Pfam" id="PF01380">
    <property type="entry name" value="SIS"/>
    <property type="match status" value="2"/>
</dbReference>
<evidence type="ECO:0000256" key="10">
    <source>
        <dbReference type="HAMAP-Rule" id="MF_00164"/>
    </source>
</evidence>
<dbReference type="InterPro" id="IPR035466">
    <property type="entry name" value="GlmS/AgaS_SIS"/>
</dbReference>
<feature type="initiator methionine" description="Removed" evidence="10">
    <location>
        <position position="1"/>
    </location>
</feature>
<evidence type="ECO:0000256" key="1">
    <source>
        <dbReference type="ARBA" id="ARBA00001031"/>
    </source>
</evidence>
<dbReference type="GO" id="GO:0005829">
    <property type="term" value="C:cytosol"/>
    <property type="evidence" value="ECO:0007669"/>
    <property type="project" value="TreeGrafter"/>
</dbReference>
<dbReference type="OrthoDB" id="9761808at2"/>
<keyword evidence="9" id="KW-0315">Glutamine amidotransferase</keyword>
<dbReference type="EMBL" id="NBWC01000009">
    <property type="protein sequence ID" value="ORL65730.1"/>
    <property type="molecule type" value="Genomic_DNA"/>
</dbReference>
<dbReference type="PROSITE" id="PS51278">
    <property type="entry name" value="GATASE_TYPE_2"/>
    <property type="match status" value="1"/>
</dbReference>
<evidence type="ECO:0000256" key="6">
    <source>
        <dbReference type="ARBA" id="ARBA00022576"/>
    </source>
</evidence>
<dbReference type="Gene3D" id="3.60.20.10">
    <property type="entry name" value="Glutamine Phosphoribosylpyrophosphate, subunit 1, domain 1"/>
    <property type="match status" value="1"/>
</dbReference>
<comment type="caution">
    <text evidence="13">The sequence shown here is derived from an EMBL/GenBank/DDBJ whole genome shotgun (WGS) entry which is preliminary data.</text>
</comment>
<evidence type="ECO:0000256" key="8">
    <source>
        <dbReference type="ARBA" id="ARBA00022737"/>
    </source>
</evidence>
<dbReference type="GO" id="GO:0004360">
    <property type="term" value="F:glutamine-fructose-6-phosphate transaminase (isomerizing) activity"/>
    <property type="evidence" value="ECO:0007669"/>
    <property type="project" value="UniProtKB-UniRule"/>
</dbReference>
<dbReference type="SUPFAM" id="SSF56235">
    <property type="entry name" value="N-terminal nucleophile aminohydrolases (Ntn hydrolases)"/>
    <property type="match status" value="1"/>
</dbReference>
<dbReference type="InterPro" id="IPR035490">
    <property type="entry name" value="GlmS/FrlB_SIS"/>
</dbReference>
<dbReference type="Gene3D" id="3.40.50.10490">
    <property type="entry name" value="Glucose-6-phosphate isomerase like protein, domain 1"/>
    <property type="match status" value="2"/>
</dbReference>
<feature type="active site" description="For Fru-6P isomerization activity" evidence="10">
    <location>
        <position position="606"/>
    </location>
</feature>
<dbReference type="NCBIfam" id="TIGR01135">
    <property type="entry name" value="glmS"/>
    <property type="match status" value="1"/>
</dbReference>
<dbReference type="CDD" id="cd00714">
    <property type="entry name" value="GFAT"/>
    <property type="match status" value="1"/>
</dbReference>
<evidence type="ECO:0000256" key="7">
    <source>
        <dbReference type="ARBA" id="ARBA00022679"/>
    </source>
</evidence>
<evidence type="ECO:0000256" key="2">
    <source>
        <dbReference type="ARBA" id="ARBA00004496"/>
    </source>
</evidence>
<dbReference type="SUPFAM" id="SSF53697">
    <property type="entry name" value="SIS domain"/>
    <property type="match status" value="1"/>
</dbReference>
<comment type="subunit">
    <text evidence="10">Homodimer.</text>
</comment>
<dbReference type="GO" id="GO:0005975">
    <property type="term" value="P:carbohydrate metabolic process"/>
    <property type="evidence" value="ECO:0007669"/>
    <property type="project" value="UniProtKB-UniRule"/>
</dbReference>
<dbReference type="CDD" id="cd05008">
    <property type="entry name" value="SIS_GlmS_GlmD_1"/>
    <property type="match status" value="1"/>
</dbReference>
<proteinExistence type="inferred from homology"/>
<keyword evidence="5 10" id="KW-0963">Cytoplasm</keyword>
<dbReference type="InterPro" id="IPR001347">
    <property type="entry name" value="SIS_dom"/>
</dbReference>
<dbReference type="GO" id="GO:0006487">
    <property type="term" value="P:protein N-linked glycosylation"/>
    <property type="evidence" value="ECO:0007669"/>
    <property type="project" value="TreeGrafter"/>
</dbReference>
<evidence type="ECO:0000259" key="12">
    <source>
        <dbReference type="PROSITE" id="PS51464"/>
    </source>
</evidence>
<sequence>MCGIVGAVAERNITAILIEGLKRLEYRGYDSAGLAVFTQAGELERRRRIGKVSELEAAVAAEPLAGQLGIAHTRWATHGAPSETNAHPHFSSDDVAVVHNGIIENHEALREELKDLGYVFASQTDTEVIVHLIHHTLKTVPDLTDALKAAVKRLHGAYGLALISKLQPDRLVAARSGSPLVIGLGLGENFLASDQLALRQVTDRFMYLEEGDIAEIRRDQVSIWDQAGHKVQRETVQYHEGAEAADKGAYRHFMLKEIHEQPNVVQRTLEGRLGKDHVMVQAFGPQAAELFAKVRNVQIVACGTSYHAGMVARYWLEELAGIPCQVEVASEFRYRKVVVQPDTLFVSISQSGETADTLAALRNAKELGFLGSLAICNVGISSLVRESDLTLLTLAGPEIGVASTKAFTTQLVSLMLLTLALGQVRGTLQAGVEAELVEELRRLPTRLGEALAMDGIVEKTAELFADKHHTLFLGRGAQYPVAMEGALKLKEISYIHAESYPAGELKHGPLALVDSDMPVVTVAPNNELLEKLKSNLQEVRARGGELVVFADEQAGMTNGEGTHVIKVPHIIDALAPILYTIPLQLLSYYVAVLKGTDVDQPRNLAKSVTVE</sequence>
<dbReference type="InterPro" id="IPR046348">
    <property type="entry name" value="SIS_dom_sf"/>
</dbReference>
<evidence type="ECO:0000256" key="9">
    <source>
        <dbReference type="ARBA" id="ARBA00022962"/>
    </source>
</evidence>
<accession>A0A1X1A1S6</accession>
<comment type="catalytic activity">
    <reaction evidence="1 10">
        <text>D-fructose 6-phosphate + L-glutamine = D-glucosamine 6-phosphate + L-glutamate</text>
        <dbReference type="Rhea" id="RHEA:13237"/>
        <dbReference type="ChEBI" id="CHEBI:29985"/>
        <dbReference type="ChEBI" id="CHEBI:58359"/>
        <dbReference type="ChEBI" id="CHEBI:58725"/>
        <dbReference type="ChEBI" id="CHEBI:61527"/>
        <dbReference type="EC" id="2.6.1.16"/>
    </reaction>
</comment>
<dbReference type="HAMAP" id="MF_00164">
    <property type="entry name" value="GlmS"/>
    <property type="match status" value="1"/>
</dbReference>
<feature type="domain" description="Glutamine amidotransferase type-2" evidence="11">
    <location>
        <begin position="2"/>
        <end position="219"/>
    </location>
</feature>
<feature type="active site" description="Nucleophile; for GATase activity" evidence="10">
    <location>
        <position position="2"/>
    </location>
</feature>
<dbReference type="AlphaFoldDB" id="A0A1X1A1S6"/>
<reference evidence="13 14" key="1">
    <citation type="submission" date="2017-04" db="EMBL/GenBank/DDBJ databases">
        <title>Presence of VIM-2 positive Pseudomonas species in chickens and their surrounding environment.</title>
        <authorList>
            <person name="Zhang R."/>
        </authorList>
    </citation>
    <scope>NUCLEOTIDE SEQUENCE [LARGE SCALE GENOMIC DNA]</scope>
    <source>
        <strain evidence="13 14">DZ-C18</strain>
    </source>
</reference>
<protein>
    <recommendedName>
        <fullName evidence="4 10">Glutamine--fructose-6-phosphate aminotransferase [isomerizing]</fullName>
        <ecNumber evidence="3 10">2.6.1.16</ecNumber>
    </recommendedName>
    <alternativeName>
        <fullName evidence="10">D-fructose-6-phosphate amidotransferase</fullName>
    </alternativeName>
    <alternativeName>
        <fullName evidence="10">GFAT</fullName>
    </alternativeName>
    <alternativeName>
        <fullName evidence="10">Glucosamine-6-phosphate synthase</fullName>
    </alternativeName>
    <alternativeName>
        <fullName evidence="10">Hexosephosphate aminotransferase</fullName>
    </alternativeName>
    <alternativeName>
        <fullName evidence="10">L-glutamine--D-fructose-6-phosphate amidotransferase</fullName>
    </alternativeName>
</protein>
<keyword evidence="6 10" id="KW-0032">Aminotransferase</keyword>
<dbReference type="FunFam" id="3.40.50.10490:FF:000002">
    <property type="entry name" value="Glutamine--fructose-6-phosphate aminotransferase [isomerizing]"/>
    <property type="match status" value="1"/>
</dbReference>
<dbReference type="PROSITE" id="PS51464">
    <property type="entry name" value="SIS"/>
    <property type="match status" value="2"/>
</dbReference>
<dbReference type="GO" id="GO:0006047">
    <property type="term" value="P:UDP-N-acetylglucosamine metabolic process"/>
    <property type="evidence" value="ECO:0007669"/>
    <property type="project" value="TreeGrafter"/>
</dbReference>
<organism evidence="13 14">
    <name type="scientific">Pseudomonas putida</name>
    <name type="common">Arthrobacter siderocapsulatus</name>
    <dbReference type="NCBI Taxonomy" id="303"/>
    <lineage>
        <taxon>Bacteria</taxon>
        <taxon>Pseudomonadati</taxon>
        <taxon>Pseudomonadota</taxon>
        <taxon>Gammaproteobacteria</taxon>
        <taxon>Pseudomonadales</taxon>
        <taxon>Pseudomonadaceae</taxon>
        <taxon>Pseudomonas</taxon>
    </lineage>
</organism>